<proteinExistence type="predicted"/>
<protein>
    <submittedName>
        <fullName evidence="1">Uncharacterized protein</fullName>
    </submittedName>
</protein>
<name>A0A926EHK5_9FIRM</name>
<gene>
    <name evidence="1" type="ORF">H8718_17630</name>
</gene>
<dbReference type="EMBL" id="JACRSY010000045">
    <property type="protein sequence ID" value="MBC8581321.1"/>
    <property type="molecule type" value="Genomic_DNA"/>
</dbReference>
<keyword evidence="2" id="KW-1185">Reference proteome</keyword>
<dbReference type="RefSeq" id="WP_177671804.1">
    <property type="nucleotide sequence ID" value="NZ_JACRSY010000045.1"/>
</dbReference>
<dbReference type="Proteomes" id="UP000655830">
    <property type="component" value="Unassembled WGS sequence"/>
</dbReference>
<evidence type="ECO:0000313" key="2">
    <source>
        <dbReference type="Proteomes" id="UP000655830"/>
    </source>
</evidence>
<comment type="caution">
    <text evidence="1">The sequence shown here is derived from an EMBL/GenBank/DDBJ whole genome shotgun (WGS) entry which is preliminary data.</text>
</comment>
<sequence length="48" mass="5641">MAKNKRGPWAKKEKNWRGTCPLCGRPRVKLLWDKDKTKICKRCAAKKL</sequence>
<evidence type="ECO:0000313" key="1">
    <source>
        <dbReference type="EMBL" id="MBC8581321.1"/>
    </source>
</evidence>
<accession>A0A926EHK5</accession>
<reference evidence="1" key="1">
    <citation type="submission" date="2020-08" db="EMBL/GenBank/DDBJ databases">
        <title>Genome public.</title>
        <authorList>
            <person name="Liu C."/>
            <person name="Sun Q."/>
        </authorList>
    </citation>
    <scope>NUCLEOTIDE SEQUENCE</scope>
    <source>
        <strain evidence="1">NSJ-12</strain>
    </source>
</reference>
<organism evidence="1 2">
    <name type="scientific">Zhenhengia yiwuensis</name>
    <dbReference type="NCBI Taxonomy" id="2763666"/>
    <lineage>
        <taxon>Bacteria</taxon>
        <taxon>Bacillati</taxon>
        <taxon>Bacillota</taxon>
        <taxon>Clostridia</taxon>
        <taxon>Lachnospirales</taxon>
        <taxon>Lachnospiraceae</taxon>
        <taxon>Zhenhengia</taxon>
    </lineage>
</organism>
<dbReference type="AlphaFoldDB" id="A0A926EHK5"/>